<dbReference type="HAMAP" id="MF_00134_B">
    <property type="entry name" value="IGPS_B"/>
    <property type="match status" value="1"/>
</dbReference>
<gene>
    <name evidence="8" type="primary">trpC</name>
    <name evidence="10" type="ORF">JGI23_01208</name>
</gene>
<dbReference type="GO" id="GO:0004425">
    <property type="term" value="F:indole-3-glycerol-phosphate synthase activity"/>
    <property type="evidence" value="ECO:0007669"/>
    <property type="project" value="UniProtKB-UniRule"/>
</dbReference>
<accession>A0A0P1NT83</accession>
<dbReference type="Gene3D" id="3.20.20.70">
    <property type="entry name" value="Aldolase class I"/>
    <property type="match status" value="1"/>
</dbReference>
<dbReference type="EC" id="4.1.1.48" evidence="8"/>
<evidence type="ECO:0000259" key="9">
    <source>
        <dbReference type="Pfam" id="PF00218"/>
    </source>
</evidence>
<dbReference type="PANTHER" id="PTHR22854:SF2">
    <property type="entry name" value="INDOLE-3-GLYCEROL-PHOSPHATE SYNTHASE"/>
    <property type="match status" value="1"/>
</dbReference>
<dbReference type="GO" id="GO:0000162">
    <property type="term" value="P:L-tryptophan biosynthetic process"/>
    <property type="evidence" value="ECO:0007669"/>
    <property type="project" value="UniProtKB-UniRule"/>
</dbReference>
<evidence type="ECO:0000256" key="8">
    <source>
        <dbReference type="HAMAP-Rule" id="MF_00134"/>
    </source>
</evidence>
<name>A0A0P1NT83_9BACT</name>
<feature type="domain" description="Indole-3-glycerol phosphate synthase" evidence="9">
    <location>
        <begin position="4"/>
        <end position="257"/>
    </location>
</feature>
<reference evidence="11" key="1">
    <citation type="submission" date="2015-11" db="EMBL/GenBank/DDBJ databases">
        <authorList>
            <person name="Varghese N."/>
        </authorList>
    </citation>
    <scope>NUCLEOTIDE SEQUENCE [LARGE SCALE GENOMIC DNA]</scope>
    <source>
        <strain evidence="11">JGI-23</strain>
    </source>
</reference>
<sequence length="264" mass="29489">MSTLKKIVESKVKEIERTKEILPLKDLKKLVDVLNYEHRNFAHALSNGDGIKIIAEIKKFSPSSGNLSVDGFEPVEIAKQYEKAGASAISVLTDFEFFGGKKQHLSQVKNSVKIPVLRKDFIIDEYQIYEAKYIGADAILLIVRLIDDVQLEDYLSIAGEIGLEVLVEVFDRHDIARALKVSPYPKIIGVNNRDLETLEVDISRSIEFSSLFPPDVIKVSESGIKDKNDVLKLIDAGFNAILVGESLMRSNDKVGKIFELLGKN</sequence>
<keyword evidence="4 8" id="KW-0210">Decarboxylase</keyword>
<keyword evidence="5 8" id="KW-0822">Tryptophan biosynthesis</keyword>
<evidence type="ECO:0000313" key="10">
    <source>
        <dbReference type="EMBL" id="CUT02212.1"/>
    </source>
</evidence>
<dbReference type="NCBIfam" id="NF001377">
    <property type="entry name" value="PRK00278.2-4"/>
    <property type="match status" value="1"/>
</dbReference>
<dbReference type="EMBL" id="CZVW01000011">
    <property type="protein sequence ID" value="CUT02212.1"/>
    <property type="molecule type" value="Genomic_DNA"/>
</dbReference>
<evidence type="ECO:0000256" key="4">
    <source>
        <dbReference type="ARBA" id="ARBA00022793"/>
    </source>
</evidence>
<evidence type="ECO:0000313" key="11">
    <source>
        <dbReference type="Proteomes" id="UP000199197"/>
    </source>
</evidence>
<dbReference type="UniPathway" id="UPA00035">
    <property type="reaction ID" value="UER00043"/>
</dbReference>
<comment type="catalytic activity">
    <reaction evidence="1 8">
        <text>1-(2-carboxyphenylamino)-1-deoxy-D-ribulose 5-phosphate + H(+) = (1S,2R)-1-C-(indol-3-yl)glycerol 3-phosphate + CO2 + H2O</text>
        <dbReference type="Rhea" id="RHEA:23476"/>
        <dbReference type="ChEBI" id="CHEBI:15377"/>
        <dbReference type="ChEBI" id="CHEBI:15378"/>
        <dbReference type="ChEBI" id="CHEBI:16526"/>
        <dbReference type="ChEBI" id="CHEBI:58613"/>
        <dbReference type="ChEBI" id="CHEBI:58866"/>
        <dbReference type="EC" id="4.1.1.48"/>
    </reaction>
</comment>
<dbReference type="InterPro" id="IPR013798">
    <property type="entry name" value="Indole-3-glycerol_P_synth_dom"/>
</dbReference>
<evidence type="ECO:0000256" key="6">
    <source>
        <dbReference type="ARBA" id="ARBA00023141"/>
    </source>
</evidence>
<dbReference type="SUPFAM" id="SSF51366">
    <property type="entry name" value="Ribulose-phoshate binding barrel"/>
    <property type="match status" value="1"/>
</dbReference>
<evidence type="ECO:0000256" key="1">
    <source>
        <dbReference type="ARBA" id="ARBA00001633"/>
    </source>
</evidence>
<dbReference type="InterPro" id="IPR045186">
    <property type="entry name" value="Indole-3-glycerol_P_synth"/>
</dbReference>
<keyword evidence="3 8" id="KW-0028">Amino-acid biosynthesis</keyword>
<organism evidence="10 11">
    <name type="scientific">Candidatus Chryseopegocella kryptomonas</name>
    <dbReference type="NCBI Taxonomy" id="1633643"/>
    <lineage>
        <taxon>Bacteria</taxon>
        <taxon>Pseudomonadati</taxon>
        <taxon>Candidatus Kryptoniota</taxon>
        <taxon>Candidatus Chryseopegocella</taxon>
    </lineage>
</organism>
<keyword evidence="6 8" id="KW-0057">Aromatic amino acid biosynthesis</keyword>
<dbReference type="CDD" id="cd00331">
    <property type="entry name" value="IGPS"/>
    <property type="match status" value="1"/>
</dbReference>
<evidence type="ECO:0000256" key="2">
    <source>
        <dbReference type="ARBA" id="ARBA00004696"/>
    </source>
</evidence>
<dbReference type="InterPro" id="IPR013785">
    <property type="entry name" value="Aldolase_TIM"/>
</dbReference>
<comment type="pathway">
    <text evidence="2 8">Amino-acid biosynthesis; L-tryptophan biosynthesis; L-tryptophan from chorismate: step 4/5.</text>
</comment>
<dbReference type="InterPro" id="IPR011060">
    <property type="entry name" value="RibuloseP-bd_barrel"/>
</dbReference>
<dbReference type="RefSeq" id="WP_092349951.1">
    <property type="nucleotide sequence ID" value="NZ_CZVW01000011.1"/>
</dbReference>
<dbReference type="FunFam" id="3.20.20.70:FF:000024">
    <property type="entry name" value="Indole-3-glycerol phosphate synthase"/>
    <property type="match status" value="1"/>
</dbReference>
<evidence type="ECO:0000256" key="7">
    <source>
        <dbReference type="ARBA" id="ARBA00023239"/>
    </source>
</evidence>
<dbReference type="Pfam" id="PF00218">
    <property type="entry name" value="IGPS"/>
    <property type="match status" value="1"/>
</dbReference>
<comment type="similarity">
    <text evidence="8">Belongs to the TrpC family.</text>
</comment>
<dbReference type="Proteomes" id="UP000199197">
    <property type="component" value="Unassembled WGS sequence"/>
</dbReference>
<protein>
    <recommendedName>
        <fullName evidence="8">Indole-3-glycerol phosphate synthase</fullName>
        <shortName evidence="8">IGPS</shortName>
        <ecNumber evidence="8">4.1.1.48</ecNumber>
    </recommendedName>
</protein>
<dbReference type="OrthoDB" id="9804217at2"/>
<evidence type="ECO:0000256" key="5">
    <source>
        <dbReference type="ARBA" id="ARBA00022822"/>
    </source>
</evidence>
<dbReference type="PANTHER" id="PTHR22854">
    <property type="entry name" value="TRYPTOPHAN BIOSYNTHESIS PROTEIN"/>
    <property type="match status" value="1"/>
</dbReference>
<dbReference type="GO" id="GO:0004640">
    <property type="term" value="F:phosphoribosylanthranilate isomerase activity"/>
    <property type="evidence" value="ECO:0007669"/>
    <property type="project" value="TreeGrafter"/>
</dbReference>
<keyword evidence="7 8" id="KW-0456">Lyase</keyword>
<proteinExistence type="inferred from homology"/>
<dbReference type="AlphaFoldDB" id="A0A0P1NT83"/>
<evidence type="ECO:0000256" key="3">
    <source>
        <dbReference type="ARBA" id="ARBA00022605"/>
    </source>
</evidence>
<keyword evidence="11" id="KW-1185">Reference proteome</keyword>